<keyword evidence="9" id="KW-1185">Reference proteome</keyword>
<dbReference type="SMART" id="SM01117">
    <property type="entry name" value="Cyt-b5"/>
    <property type="match status" value="1"/>
</dbReference>
<protein>
    <submittedName>
        <fullName evidence="10">Neudesin-like</fullName>
    </submittedName>
</protein>
<dbReference type="PANTHER" id="PTHR10281:SF72">
    <property type="entry name" value="NEUDESIN"/>
    <property type="match status" value="1"/>
</dbReference>
<evidence type="ECO:0000259" key="8">
    <source>
        <dbReference type="SMART" id="SM01117"/>
    </source>
</evidence>
<keyword evidence="7" id="KW-0732">Signal</keyword>
<reference evidence="10" key="1">
    <citation type="submission" date="2025-08" db="UniProtKB">
        <authorList>
            <consortium name="RefSeq"/>
        </authorList>
    </citation>
    <scope>IDENTIFICATION</scope>
</reference>
<comment type="subcellular location">
    <subcellularLocation>
        <location evidence="1">Endoplasmic reticulum</location>
    </subcellularLocation>
</comment>
<accession>A0ABM1EVR6</accession>
<feature type="domain" description="Cytochrome b5 heme-binding" evidence="8">
    <location>
        <begin position="49"/>
        <end position="146"/>
    </location>
</feature>
<dbReference type="Gene3D" id="3.10.120.10">
    <property type="entry name" value="Cytochrome b5-like heme/steroid binding domain"/>
    <property type="match status" value="1"/>
</dbReference>
<name>A0ABM1EVR6_PRICU</name>
<keyword evidence="2" id="KW-0349">Heme</keyword>
<dbReference type="PANTHER" id="PTHR10281">
    <property type="entry name" value="MEMBRANE-ASSOCIATED PROGESTERONE RECEPTOR COMPONENT-RELATED"/>
    <property type="match status" value="1"/>
</dbReference>
<comment type="similarity">
    <text evidence="6">Belongs to the cytochrome b5 family. MAPR subfamily.</text>
</comment>
<dbReference type="InterPro" id="IPR001199">
    <property type="entry name" value="Cyt_B5-like_heme/steroid-bd"/>
</dbReference>
<dbReference type="RefSeq" id="XP_014676287.1">
    <property type="nucleotide sequence ID" value="XM_014820801.1"/>
</dbReference>
<evidence type="ECO:0000256" key="2">
    <source>
        <dbReference type="ARBA" id="ARBA00022617"/>
    </source>
</evidence>
<dbReference type="InterPro" id="IPR036400">
    <property type="entry name" value="Cyt_B5-like_heme/steroid_sf"/>
</dbReference>
<dbReference type="SUPFAM" id="SSF55856">
    <property type="entry name" value="Cytochrome b5-like heme/steroid binding domain"/>
    <property type="match status" value="1"/>
</dbReference>
<dbReference type="Pfam" id="PF00173">
    <property type="entry name" value="Cyt-b5"/>
    <property type="match status" value="1"/>
</dbReference>
<evidence type="ECO:0000313" key="10">
    <source>
        <dbReference type="RefSeq" id="XP_014676287.1"/>
    </source>
</evidence>
<organism evidence="9 10">
    <name type="scientific">Priapulus caudatus</name>
    <name type="common">Priapulid worm</name>
    <dbReference type="NCBI Taxonomy" id="37621"/>
    <lineage>
        <taxon>Eukaryota</taxon>
        <taxon>Metazoa</taxon>
        <taxon>Ecdysozoa</taxon>
        <taxon>Scalidophora</taxon>
        <taxon>Priapulida</taxon>
        <taxon>Priapulimorpha</taxon>
        <taxon>Priapulimorphida</taxon>
        <taxon>Priapulidae</taxon>
        <taxon>Priapulus</taxon>
    </lineage>
</organism>
<keyword evidence="5" id="KW-0408">Iron</keyword>
<evidence type="ECO:0000256" key="6">
    <source>
        <dbReference type="ARBA" id="ARBA00038357"/>
    </source>
</evidence>
<gene>
    <name evidence="10" type="primary">LOC106816220</name>
</gene>
<evidence type="ECO:0000256" key="1">
    <source>
        <dbReference type="ARBA" id="ARBA00004240"/>
    </source>
</evidence>
<dbReference type="GeneID" id="106816220"/>
<keyword evidence="4" id="KW-0256">Endoplasmic reticulum</keyword>
<feature type="chain" id="PRO_5046804164" evidence="7">
    <location>
        <begin position="33"/>
        <end position="201"/>
    </location>
</feature>
<proteinExistence type="inferred from homology"/>
<evidence type="ECO:0000256" key="5">
    <source>
        <dbReference type="ARBA" id="ARBA00023004"/>
    </source>
</evidence>
<sequence>MSASVLIRNSIQLSTFLFTCLCAIVFVQLSSGELSQDESSETNEPVKTFTHDELAKYDGSDMTKPIYMSVRGVVFDVSAGKSFYGKDAPYNALVGKDATRGVAKMSLEAEDLTADLTGLRESELESLEKTFKEVYLAKYPVVGYVKDLLLRPLQKDRGKEYGNFIDEDLVDSMKMKYIRRAEGLVGDDDDDDSDGASRDEL</sequence>
<evidence type="ECO:0000256" key="7">
    <source>
        <dbReference type="SAM" id="SignalP"/>
    </source>
</evidence>
<evidence type="ECO:0000256" key="4">
    <source>
        <dbReference type="ARBA" id="ARBA00022824"/>
    </source>
</evidence>
<keyword evidence="3" id="KW-0479">Metal-binding</keyword>
<dbReference type="Proteomes" id="UP000695022">
    <property type="component" value="Unplaced"/>
</dbReference>
<evidence type="ECO:0000313" key="9">
    <source>
        <dbReference type="Proteomes" id="UP000695022"/>
    </source>
</evidence>
<evidence type="ECO:0000256" key="3">
    <source>
        <dbReference type="ARBA" id="ARBA00022723"/>
    </source>
</evidence>
<dbReference type="InterPro" id="IPR050577">
    <property type="entry name" value="MAPR/NEUFC/NENF-like"/>
</dbReference>
<feature type="signal peptide" evidence="7">
    <location>
        <begin position="1"/>
        <end position="32"/>
    </location>
</feature>